<evidence type="ECO:0000256" key="1">
    <source>
        <dbReference type="SAM" id="MobiDB-lite"/>
    </source>
</evidence>
<dbReference type="Proteomes" id="UP001565243">
    <property type="component" value="Unassembled WGS sequence"/>
</dbReference>
<accession>A0ABV4EES7</accession>
<protein>
    <recommendedName>
        <fullName evidence="4">DUF5681 domain-containing protein</fullName>
    </recommendedName>
</protein>
<sequence>MKAPRKPAPPRRKATDETNGHLTGRAASLAAIEPHKFQKGQPRPAGAGRKKRATAQSLLDELVETVEADIAAGKCRSAGKSVQVALLQRLLDYSPQVAAEIAKRILPAPPPRQQFAPVVIDDLDPTDVDSIEAAIIKTTAMIAAGGDIASLSAVQTQLRQLLEDRMYAAELRAVELMLNEDLMRRSR</sequence>
<organism evidence="2 3">
    <name type="scientific">Erwinia aeris</name>
    <dbReference type="NCBI Taxonomy" id="3239803"/>
    <lineage>
        <taxon>Bacteria</taxon>
        <taxon>Pseudomonadati</taxon>
        <taxon>Pseudomonadota</taxon>
        <taxon>Gammaproteobacteria</taxon>
        <taxon>Enterobacterales</taxon>
        <taxon>Erwiniaceae</taxon>
        <taxon>Erwinia</taxon>
    </lineage>
</organism>
<name>A0ABV4EES7_9GAMM</name>
<feature type="region of interest" description="Disordered" evidence="1">
    <location>
        <begin position="1"/>
        <end position="53"/>
    </location>
</feature>
<evidence type="ECO:0008006" key="4">
    <source>
        <dbReference type="Google" id="ProtNLM"/>
    </source>
</evidence>
<comment type="caution">
    <text evidence="2">The sequence shown here is derived from an EMBL/GenBank/DDBJ whole genome shotgun (WGS) entry which is preliminary data.</text>
</comment>
<proteinExistence type="predicted"/>
<dbReference type="EMBL" id="JBGFFX010000024">
    <property type="protein sequence ID" value="MEY8773390.1"/>
    <property type="molecule type" value="Genomic_DNA"/>
</dbReference>
<evidence type="ECO:0000313" key="3">
    <source>
        <dbReference type="Proteomes" id="UP001565243"/>
    </source>
</evidence>
<keyword evidence="3" id="KW-1185">Reference proteome</keyword>
<reference evidence="2 3" key="1">
    <citation type="submission" date="2024-07" db="EMBL/GenBank/DDBJ databases">
        <authorList>
            <person name="Hebao G."/>
        </authorList>
    </citation>
    <scope>NUCLEOTIDE SEQUENCE [LARGE SCALE GENOMIC DNA]</scope>
    <source>
        <strain evidence="2 3">ACCC 02193</strain>
    </source>
</reference>
<dbReference type="RefSeq" id="WP_369897020.1">
    <property type="nucleotide sequence ID" value="NZ_JBGFFX010000024.1"/>
</dbReference>
<gene>
    <name evidence="2" type="ORF">AB6T85_23585</name>
</gene>
<feature type="compositionally biased region" description="Basic residues" evidence="1">
    <location>
        <begin position="1"/>
        <end position="12"/>
    </location>
</feature>
<evidence type="ECO:0000313" key="2">
    <source>
        <dbReference type="EMBL" id="MEY8773390.1"/>
    </source>
</evidence>